<dbReference type="Proteomes" id="UP001363010">
    <property type="component" value="Unassembled WGS sequence"/>
</dbReference>
<dbReference type="InterPro" id="IPR024364">
    <property type="entry name" value="Baseplate_phage_T4-like"/>
</dbReference>
<reference evidence="1 2" key="1">
    <citation type="submission" date="2024-03" db="EMBL/GenBank/DDBJ databases">
        <title>Novel species of the genus Variovorax.</title>
        <authorList>
            <person name="Liu Q."/>
            <person name="Xin Y.-H."/>
        </authorList>
    </citation>
    <scope>NUCLEOTIDE SEQUENCE [LARGE SCALE GENOMIC DNA]</scope>
    <source>
        <strain evidence="1 2">KACC 18501</strain>
    </source>
</reference>
<name>A0ABU8VWY1_9BURK</name>
<keyword evidence="2" id="KW-1185">Reference proteome</keyword>
<dbReference type="EMBL" id="JBBKZV010000004">
    <property type="protein sequence ID" value="MEJ8822311.1"/>
    <property type="molecule type" value="Genomic_DNA"/>
</dbReference>
<gene>
    <name evidence="1" type="ORF">WKW80_09700</name>
</gene>
<comment type="caution">
    <text evidence="1">The sequence shown here is derived from an EMBL/GenBank/DDBJ whole genome shotgun (WGS) entry which is preliminary data.</text>
</comment>
<evidence type="ECO:0000313" key="2">
    <source>
        <dbReference type="Proteomes" id="UP001363010"/>
    </source>
</evidence>
<evidence type="ECO:0000313" key="1">
    <source>
        <dbReference type="EMBL" id="MEJ8822311.1"/>
    </source>
</evidence>
<dbReference type="Pfam" id="PF12322">
    <property type="entry name" value="T4_baseplate"/>
    <property type="match status" value="1"/>
</dbReference>
<accession>A0ABU8VWY1</accession>
<evidence type="ECO:0008006" key="3">
    <source>
        <dbReference type="Google" id="ProtNLM"/>
    </source>
</evidence>
<sequence length="245" mass="26501">MTHLADADLLAVWERMRRAPLPRRVAALLAATTPQGVAADVGRLSLGESNRRLLALRNGMFGARLSCVANCAHCGERIEFDLDADELAHSLRAPEDAASLRVEQDGFAIDLTLPTVDDCIAAAASGDADEGYRLLMERCVRGVGPDGLEVVADALPDDLKNVVEDRLGSADPAAEMVLSFDCPACGHASRAPLDLAAFCWAEIESRAPRLLEEVHILASRYGWSEASILALSRVRRQHYMELARS</sequence>
<protein>
    <recommendedName>
        <fullName evidence="3">Phage baseplate protein</fullName>
    </recommendedName>
</protein>
<dbReference type="RefSeq" id="WP_340363359.1">
    <property type="nucleotide sequence ID" value="NZ_JBBKZV010000004.1"/>
</dbReference>
<organism evidence="1 2">
    <name type="scientific">Variovorax humicola</name>
    <dbReference type="NCBI Taxonomy" id="1769758"/>
    <lineage>
        <taxon>Bacteria</taxon>
        <taxon>Pseudomonadati</taxon>
        <taxon>Pseudomonadota</taxon>
        <taxon>Betaproteobacteria</taxon>
        <taxon>Burkholderiales</taxon>
        <taxon>Comamonadaceae</taxon>
        <taxon>Variovorax</taxon>
    </lineage>
</organism>
<proteinExistence type="predicted"/>